<name>A0ABP0Q5R6_9DINO</name>
<gene>
    <name evidence="1" type="ORF">CCMP2556_LOCUS40451</name>
</gene>
<dbReference type="Proteomes" id="UP001642484">
    <property type="component" value="Unassembled WGS sequence"/>
</dbReference>
<keyword evidence="2" id="KW-1185">Reference proteome</keyword>
<evidence type="ECO:0000313" key="2">
    <source>
        <dbReference type="Proteomes" id="UP001642484"/>
    </source>
</evidence>
<accession>A0ABP0Q5R6</accession>
<sequence>MQQDLGEESATATGPQLLNPPFVHSLAYLPDETLAAGLGDGTVALLEERRPSARLRGGLVKFPEEVYSDVCHPFSWSGPHCGK</sequence>
<comment type="caution">
    <text evidence="1">The sequence shown here is derived from an EMBL/GenBank/DDBJ whole genome shotgun (WGS) entry which is preliminary data.</text>
</comment>
<evidence type="ECO:0000313" key="1">
    <source>
        <dbReference type="EMBL" id="CAK9082868.1"/>
    </source>
</evidence>
<reference evidence="1 2" key="1">
    <citation type="submission" date="2024-02" db="EMBL/GenBank/DDBJ databases">
        <authorList>
            <person name="Chen Y."/>
            <person name="Shah S."/>
            <person name="Dougan E. K."/>
            <person name="Thang M."/>
            <person name="Chan C."/>
        </authorList>
    </citation>
    <scope>NUCLEOTIDE SEQUENCE [LARGE SCALE GENOMIC DNA]</scope>
</reference>
<protein>
    <submittedName>
        <fullName evidence="1">Uncharacterized protein</fullName>
    </submittedName>
</protein>
<organism evidence="1 2">
    <name type="scientific">Durusdinium trenchii</name>
    <dbReference type="NCBI Taxonomy" id="1381693"/>
    <lineage>
        <taxon>Eukaryota</taxon>
        <taxon>Sar</taxon>
        <taxon>Alveolata</taxon>
        <taxon>Dinophyceae</taxon>
        <taxon>Suessiales</taxon>
        <taxon>Symbiodiniaceae</taxon>
        <taxon>Durusdinium</taxon>
    </lineage>
</organism>
<dbReference type="EMBL" id="CAXAMN010023973">
    <property type="protein sequence ID" value="CAK9082868.1"/>
    <property type="molecule type" value="Genomic_DNA"/>
</dbReference>
<proteinExistence type="predicted"/>